<accession>A0ABS8SNR7</accession>
<organism evidence="4 5">
    <name type="scientific">Datura stramonium</name>
    <name type="common">Jimsonweed</name>
    <name type="synonym">Common thornapple</name>
    <dbReference type="NCBI Taxonomy" id="4076"/>
    <lineage>
        <taxon>Eukaryota</taxon>
        <taxon>Viridiplantae</taxon>
        <taxon>Streptophyta</taxon>
        <taxon>Embryophyta</taxon>
        <taxon>Tracheophyta</taxon>
        <taxon>Spermatophyta</taxon>
        <taxon>Magnoliopsida</taxon>
        <taxon>eudicotyledons</taxon>
        <taxon>Gunneridae</taxon>
        <taxon>Pentapetalae</taxon>
        <taxon>asterids</taxon>
        <taxon>lamiids</taxon>
        <taxon>Solanales</taxon>
        <taxon>Solanaceae</taxon>
        <taxon>Solanoideae</taxon>
        <taxon>Datureae</taxon>
        <taxon>Datura</taxon>
    </lineage>
</organism>
<protein>
    <submittedName>
        <fullName evidence="4">3-ketoacyl-CoA thiolase 1, peroxisomal</fullName>
    </submittedName>
</protein>
<name>A0ABS8SNR7_DATST</name>
<dbReference type="Proteomes" id="UP000823775">
    <property type="component" value="Unassembled WGS sequence"/>
</dbReference>
<evidence type="ECO:0000256" key="1">
    <source>
        <dbReference type="ARBA" id="ARBA00022832"/>
    </source>
</evidence>
<evidence type="ECO:0000313" key="4">
    <source>
        <dbReference type="EMBL" id="MCD7460414.1"/>
    </source>
</evidence>
<keyword evidence="2" id="KW-0443">Lipid metabolism</keyword>
<sequence length="88" mass="9479">MFLLSSLKIVDPKTGDETPVTISIDDGIRPNASVSDLIKLKPVFKKSGTTTAGNSSQVTDCTSYEKNCCDAKGTSYPWCIQDLCCRGL</sequence>
<evidence type="ECO:0000259" key="3">
    <source>
        <dbReference type="Pfam" id="PF00108"/>
    </source>
</evidence>
<dbReference type="PANTHER" id="PTHR43853">
    <property type="entry name" value="3-KETOACYL-COA THIOLASE, PEROXISOMAL"/>
    <property type="match status" value="1"/>
</dbReference>
<evidence type="ECO:0000313" key="5">
    <source>
        <dbReference type="Proteomes" id="UP000823775"/>
    </source>
</evidence>
<evidence type="ECO:0000256" key="2">
    <source>
        <dbReference type="ARBA" id="ARBA00023098"/>
    </source>
</evidence>
<feature type="domain" description="Thiolase N-terminal" evidence="3">
    <location>
        <begin position="14"/>
        <end position="63"/>
    </location>
</feature>
<keyword evidence="1" id="KW-0276">Fatty acid metabolism</keyword>
<dbReference type="EMBL" id="JACEIK010000652">
    <property type="protein sequence ID" value="MCD7460414.1"/>
    <property type="molecule type" value="Genomic_DNA"/>
</dbReference>
<comment type="caution">
    <text evidence="4">The sequence shown here is derived from an EMBL/GenBank/DDBJ whole genome shotgun (WGS) entry which is preliminary data.</text>
</comment>
<dbReference type="Pfam" id="PF00108">
    <property type="entry name" value="Thiolase_N"/>
    <property type="match status" value="1"/>
</dbReference>
<proteinExistence type="predicted"/>
<dbReference type="Gene3D" id="3.40.47.10">
    <property type="match status" value="1"/>
</dbReference>
<gene>
    <name evidence="4" type="primary">KAT1_2</name>
    <name evidence="4" type="ORF">HAX54_043509</name>
</gene>
<dbReference type="InterPro" id="IPR050215">
    <property type="entry name" value="Thiolase-like_sf_Thiolase"/>
</dbReference>
<dbReference type="InterPro" id="IPR020616">
    <property type="entry name" value="Thiolase_N"/>
</dbReference>
<reference evidence="4 5" key="1">
    <citation type="journal article" date="2021" name="BMC Genomics">
        <title>Datura genome reveals duplications of psychoactive alkaloid biosynthetic genes and high mutation rate following tissue culture.</title>
        <authorList>
            <person name="Rajewski A."/>
            <person name="Carter-House D."/>
            <person name="Stajich J."/>
            <person name="Litt A."/>
        </authorList>
    </citation>
    <scope>NUCLEOTIDE SEQUENCE [LARGE SCALE GENOMIC DNA]</scope>
    <source>
        <strain evidence="4">AR-01</strain>
    </source>
</reference>
<dbReference type="PANTHER" id="PTHR43853:SF8">
    <property type="entry name" value="3-KETOACYL-COA THIOLASE, PEROXISOMAL"/>
    <property type="match status" value="1"/>
</dbReference>
<dbReference type="InterPro" id="IPR016039">
    <property type="entry name" value="Thiolase-like"/>
</dbReference>
<keyword evidence="5" id="KW-1185">Reference proteome</keyword>
<dbReference type="SUPFAM" id="SSF53901">
    <property type="entry name" value="Thiolase-like"/>
    <property type="match status" value="1"/>
</dbReference>